<evidence type="ECO:0000313" key="2">
    <source>
        <dbReference type="Proteomes" id="UP001054945"/>
    </source>
</evidence>
<organism evidence="1 2">
    <name type="scientific">Caerostris extrusa</name>
    <name type="common">Bark spider</name>
    <name type="synonym">Caerostris bankana</name>
    <dbReference type="NCBI Taxonomy" id="172846"/>
    <lineage>
        <taxon>Eukaryota</taxon>
        <taxon>Metazoa</taxon>
        <taxon>Ecdysozoa</taxon>
        <taxon>Arthropoda</taxon>
        <taxon>Chelicerata</taxon>
        <taxon>Arachnida</taxon>
        <taxon>Araneae</taxon>
        <taxon>Araneomorphae</taxon>
        <taxon>Entelegynae</taxon>
        <taxon>Araneoidea</taxon>
        <taxon>Araneidae</taxon>
        <taxon>Caerostris</taxon>
    </lineage>
</organism>
<name>A0AAV4PB08_CAEEX</name>
<dbReference type="EMBL" id="BPLR01004353">
    <property type="protein sequence ID" value="GIX94276.1"/>
    <property type="molecule type" value="Genomic_DNA"/>
</dbReference>
<proteinExistence type="predicted"/>
<dbReference type="AlphaFoldDB" id="A0AAV4PB08"/>
<sequence>MQNCEMQCFQDTEYDAMAIVRKSDRREENSGFASDLNCTSINAKYHRNPLTERADFNSSAFVNRTSTLKSSNFYQSIDQERHWDVNSTAGTDVRYASNNAVQNENSDYFNSSQGVLFPATQHFENSDRTSGVENLAMAFFTEADTNALNPVEQLSTNNSAWVQYDPNLSFYNQLPPNSQGLEDPSNYITLYDPTK</sequence>
<gene>
    <name evidence="1" type="ORF">CEXT_344991</name>
</gene>
<evidence type="ECO:0000313" key="1">
    <source>
        <dbReference type="EMBL" id="GIX94276.1"/>
    </source>
</evidence>
<comment type="caution">
    <text evidence="1">The sequence shown here is derived from an EMBL/GenBank/DDBJ whole genome shotgun (WGS) entry which is preliminary data.</text>
</comment>
<dbReference type="Proteomes" id="UP001054945">
    <property type="component" value="Unassembled WGS sequence"/>
</dbReference>
<accession>A0AAV4PB08</accession>
<keyword evidence="2" id="KW-1185">Reference proteome</keyword>
<reference evidence="1 2" key="1">
    <citation type="submission" date="2021-06" db="EMBL/GenBank/DDBJ databases">
        <title>Caerostris extrusa draft genome.</title>
        <authorList>
            <person name="Kono N."/>
            <person name="Arakawa K."/>
        </authorList>
    </citation>
    <scope>NUCLEOTIDE SEQUENCE [LARGE SCALE GENOMIC DNA]</scope>
</reference>
<protein>
    <submittedName>
        <fullName evidence="1">Uncharacterized protein</fullName>
    </submittedName>
</protein>